<protein>
    <submittedName>
        <fullName evidence="1">Uncharacterized protein</fullName>
    </submittedName>
</protein>
<dbReference type="EMBL" id="LT907979">
    <property type="protein sequence ID" value="SOB74377.1"/>
    <property type="molecule type" value="Genomic_DNA"/>
</dbReference>
<keyword evidence="2" id="KW-1185">Reference proteome</keyword>
<reference evidence="1" key="1">
    <citation type="submission" date="2017-08" db="EMBL/GenBank/DDBJ databases">
        <authorList>
            <person name="de Groot N.N."/>
        </authorList>
    </citation>
    <scope>NUCLEOTIDE SEQUENCE</scope>
</reference>
<name>A0A285PYR3_9VIRU</name>
<gene>
    <name evidence="1" type="ORF">BQ9231_00494</name>
</gene>
<accession>A0A285PYR3</accession>
<organism evidence="1">
    <name type="scientific">Cedratvirus lausannensis</name>
    <dbReference type="NCBI Taxonomy" id="2023205"/>
    <lineage>
        <taxon>Viruses</taxon>
        <taxon>Pithoviruses</taxon>
        <taxon>Orthocedratvirinae</taxon>
        <taxon>Alphacedratvirus</taxon>
        <taxon>Alphacedratvirus francolausannense</taxon>
    </lineage>
</organism>
<evidence type="ECO:0000313" key="1">
    <source>
        <dbReference type="EMBL" id="SOB74377.1"/>
    </source>
</evidence>
<dbReference type="Proteomes" id="UP000274850">
    <property type="component" value="Segment"/>
</dbReference>
<proteinExistence type="predicted"/>
<sequence length="83" mass="9909">MTFPLVKAIYDNLSFLEKNRYLTRFQACSSSVRDYLAYRLPGVQFNKFMHLTYVVRRELCPREQIASLVQHIKDNKQDGLYCR</sequence>
<evidence type="ECO:0000313" key="2">
    <source>
        <dbReference type="Proteomes" id="UP000274850"/>
    </source>
</evidence>